<dbReference type="SUPFAM" id="SSF53448">
    <property type="entry name" value="Nucleotide-diphospho-sugar transferases"/>
    <property type="match status" value="1"/>
</dbReference>
<keyword evidence="5 19" id="KW-0808">Transferase</keyword>
<accession>A0A834REE1</accession>
<dbReference type="Gene3D" id="3.10.180.20">
    <property type="entry name" value="N-Acetylglucosaminyltransferase I, Domain 2"/>
    <property type="match status" value="1"/>
</dbReference>
<comment type="function">
    <text evidence="13 17">Initiates complex N-linked carbohydrate formation. Essential for the conversion of high-mannose to hybrid and complex N-glycans.</text>
</comment>
<keyword evidence="6" id="KW-0812">Transmembrane</keyword>
<keyword evidence="7 17" id="KW-0479">Metal-binding</keyword>
<evidence type="ECO:0000256" key="15">
    <source>
        <dbReference type="ARBA" id="ARBA00041712"/>
    </source>
</evidence>
<keyword evidence="11" id="KW-0472">Membrane</keyword>
<dbReference type="PANTHER" id="PTHR10468">
    <property type="entry name" value="PROTEIN O-LINKED-MANNOSE BETA-1,2-N-ACETYLGLUCOSAMINYLTRANSFERASE 1/ALPHA-1,3-MANNOSYL-GLYCOPROTEIN 2-BETA-N-ACETYLGLUCOSAMINYLTRANSFERASE"/>
    <property type="match status" value="1"/>
</dbReference>
<dbReference type="Gene3D" id="3.90.550.10">
    <property type="entry name" value="Spore Coat Polysaccharide Biosynthesis Protein SpsA, Chain A"/>
    <property type="match status" value="1"/>
</dbReference>
<evidence type="ECO:0000256" key="16">
    <source>
        <dbReference type="ARBA" id="ARBA00049421"/>
    </source>
</evidence>
<dbReference type="FunFam" id="3.90.550.10:FF:000252">
    <property type="entry name" value="Protein O-linked-mannose beta-1,2-N-acetylglucosaminyltransferase 1"/>
    <property type="match status" value="1"/>
</dbReference>
<keyword evidence="4 17" id="KW-0328">Glycosyltransferase</keyword>
<proteinExistence type="inferred from homology"/>
<sequence>MVKFFIGHDRISFDHRIIILLLFFLLLSSSFGSLLFLISTLSTSSPSKASSMTTIEILEDLSFSHKNIVPADAVADVDGGDRDDDDDDDEDDEIEQSVQILLDQKEQKSQRDNHYHNQFQEQWRSTQREQRIRLSLQGQDQEQQYGRRRRSRTNYGHHRSHNDSDGHQYGLLFQSNPKSSKTNQPGLKDIFDQNRFDSKQQRQHHQHRRHRSESLERFAILLIVCDRFELIRSAIDQLIKIKLRTIDQLSKRYPYDLGLIALVNETLLIVSQDCSNPNVTMLLKEKLYSKTIDHHLRYPFVNENIIFIDQSLRKFIGYYRISRHYRWAINESFQLGSNIKNLIIVEDDLSFSEDFLEYFLTMSLIMDQDPSIYCVSAWNDNGKVKLINSEGKASVLRTDFFPGLGWLLKHRIWLEIRNEWPESFWDDWFRHRDQRRERSCLRPELSRTSTSGSNGVSRGQFFRQHLAHIHHFDGYNPFFDDRKFYEKNLQAQNYDRNFLHLVYNQSILIHPVAFKYLNLNQNSNRSILTFKMLYYTKREFLEWSKIFGLMDDFKFGIPRTAYKGIVSGFFRGKRFFLAPPETRTIYYESWN</sequence>
<feature type="region of interest" description="Disordered" evidence="18">
    <location>
        <begin position="74"/>
        <end position="93"/>
    </location>
</feature>
<comment type="similarity">
    <text evidence="3 17">Belongs to the glycosyltransferase 13 family.</text>
</comment>
<evidence type="ECO:0000256" key="1">
    <source>
        <dbReference type="ARBA" id="ARBA00004323"/>
    </source>
</evidence>
<dbReference type="EC" id="2.4.1.101" evidence="14 17"/>
<dbReference type="EnsemblMetazoa" id="SSS_2529s_mrna">
    <property type="protein sequence ID" value="KAF7494091.1"/>
    <property type="gene ID" value="SSS_2529"/>
</dbReference>
<feature type="compositionally biased region" description="Basic and acidic residues" evidence="18">
    <location>
        <begin position="104"/>
        <end position="115"/>
    </location>
</feature>
<feature type="compositionally biased region" description="Polar residues" evidence="18">
    <location>
        <begin position="116"/>
        <end position="125"/>
    </location>
</feature>
<feature type="compositionally biased region" description="Basic residues" evidence="18">
    <location>
        <begin position="146"/>
        <end position="160"/>
    </location>
</feature>
<dbReference type="GO" id="GO:0003827">
    <property type="term" value="F:alpha-1,3-mannosylglycoprotein 2-beta-N-acetylglucosaminyltransferase activity"/>
    <property type="evidence" value="ECO:0007669"/>
    <property type="project" value="UniProtKB-UniRule"/>
</dbReference>
<evidence type="ECO:0000256" key="18">
    <source>
        <dbReference type="SAM" id="MobiDB-lite"/>
    </source>
</evidence>
<dbReference type="Pfam" id="PF03071">
    <property type="entry name" value="GNT-I"/>
    <property type="match status" value="1"/>
</dbReference>
<evidence type="ECO:0000256" key="17">
    <source>
        <dbReference type="RuleBase" id="RU368119"/>
    </source>
</evidence>
<keyword evidence="9" id="KW-1133">Transmembrane helix</keyword>
<dbReference type="GO" id="GO:0000139">
    <property type="term" value="C:Golgi membrane"/>
    <property type="evidence" value="ECO:0007669"/>
    <property type="project" value="UniProtKB-SubCell"/>
</dbReference>
<feature type="compositionally biased region" description="Polar residues" evidence="18">
    <location>
        <begin position="173"/>
        <end position="185"/>
    </location>
</feature>
<name>A0A834REE1_SARSC</name>
<protein>
    <recommendedName>
        <fullName evidence="14 17">Alpha-1,3-mannosyl-glycoprotein 2-beta-N-acetylglucosaminyltransferase</fullName>
        <shortName evidence="17">GNT-I</shortName>
        <shortName evidence="17">GlcNAc-T I</shortName>
        <ecNumber evidence="14 17">2.4.1.101</ecNumber>
    </recommendedName>
    <alternativeName>
        <fullName evidence="15 17">N-glycosyl-oligosaccharide-glycoprotein N-acetylglucosaminyltransferase I</fullName>
    </alternativeName>
</protein>
<evidence type="ECO:0000256" key="10">
    <source>
        <dbReference type="ARBA" id="ARBA00023034"/>
    </source>
</evidence>
<evidence type="ECO:0000256" key="8">
    <source>
        <dbReference type="ARBA" id="ARBA00022968"/>
    </source>
</evidence>
<comment type="subcellular location">
    <subcellularLocation>
        <location evidence="1 17">Golgi apparatus membrane</location>
        <topology evidence="1 17">Single-pass type II membrane protein</topology>
    </subcellularLocation>
</comment>
<dbReference type="OrthoDB" id="440755at2759"/>
<dbReference type="UniPathway" id="UPA00378"/>
<comment type="catalytic activity">
    <reaction evidence="16 17">
        <text>N(4)-(alpha-D-Man-(1-&gt;3)-[alpha-D-Man-(1-&gt;3)-[alpha-D-Man-(1-&gt;6)]-alpha-D-Man-(1-&gt;6)]-beta-D-Man-(1-&gt;4)-beta-D-GlcNAc-(1-&gt;4)-beta-D-GlcNAc)-L-asparaginyl-[protein] (N-glucan mannose isomer 5A1,2) + UDP-N-acetyl-alpha-D-glucosamine = N(4)-{beta-D-GlcNAc-(1-&gt;2)-alpha-D-Man-(1-&gt;3)-[alpha-D-Man-(1-&gt;3)-[alpha-D-Man-(1-&gt;6)]-alpha-D-Man-(1-&gt;6)]-beta-D-Man-(1-&gt;4)-beta-D-GlcNAc-(1-&gt;4)-beta-D-GlcNAc}-L-asparaginyl-[protein] + UDP + H(+)</text>
        <dbReference type="Rhea" id="RHEA:11456"/>
        <dbReference type="Rhea" id="RHEA-COMP:14367"/>
        <dbReference type="Rhea" id="RHEA-COMP:14368"/>
        <dbReference type="ChEBI" id="CHEBI:15378"/>
        <dbReference type="ChEBI" id="CHEBI:57705"/>
        <dbReference type="ChEBI" id="CHEBI:58223"/>
        <dbReference type="ChEBI" id="CHEBI:59087"/>
        <dbReference type="ChEBI" id="CHEBI:60625"/>
        <dbReference type="EC" id="2.4.1.101"/>
    </reaction>
</comment>
<dbReference type="GO" id="GO:0030145">
    <property type="term" value="F:manganese ion binding"/>
    <property type="evidence" value="ECO:0007669"/>
    <property type="project" value="UniProtKB-UniRule"/>
</dbReference>
<evidence type="ECO:0000256" key="14">
    <source>
        <dbReference type="ARBA" id="ARBA00038949"/>
    </source>
</evidence>
<evidence type="ECO:0000313" key="19">
    <source>
        <dbReference type="EMBL" id="KAF7494091.1"/>
    </source>
</evidence>
<evidence type="ECO:0000256" key="12">
    <source>
        <dbReference type="ARBA" id="ARBA00023211"/>
    </source>
</evidence>
<evidence type="ECO:0000313" key="20">
    <source>
        <dbReference type="EnsemblMetazoa" id="KAF7494091.1"/>
    </source>
</evidence>
<dbReference type="PANTHER" id="PTHR10468:SF0">
    <property type="entry name" value="ALPHA-1,3-MANNOSYL-GLYCOPROTEIN 2-BETA-N-ACETYLGLUCOSAMINYLTRANSFERASE"/>
    <property type="match status" value="1"/>
</dbReference>
<dbReference type="InterPro" id="IPR029044">
    <property type="entry name" value="Nucleotide-diphossugar_trans"/>
</dbReference>
<dbReference type="InterPro" id="IPR052261">
    <property type="entry name" value="Glycosyltransferase_13"/>
</dbReference>
<dbReference type="AlphaFoldDB" id="A0A834REE1"/>
<evidence type="ECO:0000256" key="9">
    <source>
        <dbReference type="ARBA" id="ARBA00022989"/>
    </source>
</evidence>
<comment type="cofactor">
    <cofactor evidence="17">
        <name>Mn(2+)</name>
        <dbReference type="ChEBI" id="CHEBI:29035"/>
    </cofactor>
    <text evidence="17">The cofactor is mostly bound to the substrate.</text>
</comment>
<reference evidence="19" key="2">
    <citation type="submission" date="2020-01" db="EMBL/GenBank/DDBJ databases">
        <authorList>
            <person name="Korhonen P.K.K."/>
            <person name="Guangxu M.G."/>
            <person name="Wang T.W."/>
            <person name="Stroehlein A.J.S."/>
            <person name="Young N.D."/>
            <person name="Ang C.-S.A."/>
            <person name="Fernando D.W.F."/>
            <person name="Lu H.L."/>
            <person name="Taylor S.T."/>
            <person name="Ehtesham M.E.M."/>
            <person name="Najaraj S.H.N."/>
            <person name="Harsha G.H.G."/>
            <person name="Madugundu A.M."/>
            <person name="Renuse S.R."/>
            <person name="Holt D.H."/>
            <person name="Pandey A.P."/>
            <person name="Papenfuss A.P."/>
            <person name="Gasser R.B.G."/>
            <person name="Fischer K.F."/>
        </authorList>
    </citation>
    <scope>NUCLEOTIDE SEQUENCE</scope>
    <source>
        <strain evidence="19">SSS_KF_BRIS2020</strain>
    </source>
</reference>
<dbReference type="InterPro" id="IPR004139">
    <property type="entry name" value="Glyco_trans_13"/>
</dbReference>
<dbReference type="EMBL" id="WVUK01000054">
    <property type="protein sequence ID" value="KAF7494091.1"/>
    <property type="molecule type" value="Genomic_DNA"/>
</dbReference>
<reference evidence="20" key="3">
    <citation type="submission" date="2022-06" db="UniProtKB">
        <authorList>
            <consortium name="EnsemblMetazoa"/>
        </authorList>
    </citation>
    <scope>IDENTIFICATION</scope>
</reference>
<keyword evidence="21" id="KW-1185">Reference proteome</keyword>
<evidence type="ECO:0000313" key="21">
    <source>
        <dbReference type="Proteomes" id="UP000070412"/>
    </source>
</evidence>
<feature type="region of interest" description="Disordered" evidence="18">
    <location>
        <begin position="104"/>
        <end position="190"/>
    </location>
</feature>
<evidence type="ECO:0000256" key="11">
    <source>
        <dbReference type="ARBA" id="ARBA00023136"/>
    </source>
</evidence>
<evidence type="ECO:0000256" key="6">
    <source>
        <dbReference type="ARBA" id="ARBA00022692"/>
    </source>
</evidence>
<organism evidence="19">
    <name type="scientific">Sarcoptes scabiei</name>
    <name type="common">Itch mite</name>
    <name type="synonym">Acarus scabiei</name>
    <dbReference type="NCBI Taxonomy" id="52283"/>
    <lineage>
        <taxon>Eukaryota</taxon>
        <taxon>Metazoa</taxon>
        <taxon>Ecdysozoa</taxon>
        <taxon>Arthropoda</taxon>
        <taxon>Chelicerata</taxon>
        <taxon>Arachnida</taxon>
        <taxon>Acari</taxon>
        <taxon>Acariformes</taxon>
        <taxon>Sarcoptiformes</taxon>
        <taxon>Astigmata</taxon>
        <taxon>Psoroptidia</taxon>
        <taxon>Sarcoptoidea</taxon>
        <taxon>Sarcoptidae</taxon>
        <taxon>Sarcoptinae</taxon>
        <taxon>Sarcoptes</taxon>
    </lineage>
</organism>
<evidence type="ECO:0000256" key="7">
    <source>
        <dbReference type="ARBA" id="ARBA00022723"/>
    </source>
</evidence>
<dbReference type="Proteomes" id="UP000070412">
    <property type="component" value="Unassembled WGS sequence"/>
</dbReference>
<feature type="compositionally biased region" description="Acidic residues" evidence="18">
    <location>
        <begin position="81"/>
        <end position="93"/>
    </location>
</feature>
<evidence type="ECO:0000256" key="4">
    <source>
        <dbReference type="ARBA" id="ARBA00022676"/>
    </source>
</evidence>
<keyword evidence="12 17" id="KW-0464">Manganese</keyword>
<evidence type="ECO:0000256" key="2">
    <source>
        <dbReference type="ARBA" id="ARBA00004922"/>
    </source>
</evidence>
<evidence type="ECO:0000256" key="5">
    <source>
        <dbReference type="ARBA" id="ARBA00022679"/>
    </source>
</evidence>
<evidence type="ECO:0000256" key="3">
    <source>
        <dbReference type="ARBA" id="ARBA00006492"/>
    </source>
</evidence>
<reference evidence="21" key="1">
    <citation type="journal article" date="2020" name="PLoS Negl. Trop. Dis.">
        <title>High-quality nuclear genome for Sarcoptes scabiei-A critical resource for a neglected parasite.</title>
        <authorList>
            <person name="Korhonen P.K."/>
            <person name="Gasser R.B."/>
            <person name="Ma G."/>
            <person name="Wang T."/>
            <person name="Stroehlein A.J."/>
            <person name="Young N.D."/>
            <person name="Ang C.S."/>
            <person name="Fernando D.D."/>
            <person name="Lu H.C."/>
            <person name="Taylor S."/>
            <person name="Reynolds S.L."/>
            <person name="Mofiz E."/>
            <person name="Najaraj S.H."/>
            <person name="Gowda H."/>
            <person name="Madugundu A."/>
            <person name="Renuse S."/>
            <person name="Holt D."/>
            <person name="Pandey A."/>
            <person name="Papenfuss A.T."/>
            <person name="Fischer K."/>
        </authorList>
    </citation>
    <scope>NUCLEOTIDE SEQUENCE [LARGE SCALE GENOMIC DNA]</scope>
</reference>
<gene>
    <name evidence="19" type="ORF">SSS_2529</name>
</gene>
<dbReference type="GO" id="GO:0006487">
    <property type="term" value="P:protein N-linked glycosylation"/>
    <property type="evidence" value="ECO:0007669"/>
    <property type="project" value="TreeGrafter"/>
</dbReference>
<evidence type="ECO:0000256" key="13">
    <source>
        <dbReference type="ARBA" id="ARBA00037706"/>
    </source>
</evidence>
<keyword evidence="10 17" id="KW-0333">Golgi apparatus</keyword>
<keyword evidence="8 17" id="KW-0735">Signal-anchor</keyword>
<comment type="pathway">
    <text evidence="2 17">Protein modification; protein glycosylation.</text>
</comment>